<organism evidence="1 2">
    <name type="scientific">Photobacterium pectinilyticum</name>
    <dbReference type="NCBI Taxonomy" id="2906793"/>
    <lineage>
        <taxon>Bacteria</taxon>
        <taxon>Pseudomonadati</taxon>
        <taxon>Pseudomonadota</taxon>
        <taxon>Gammaproteobacteria</taxon>
        <taxon>Vibrionales</taxon>
        <taxon>Vibrionaceae</taxon>
        <taxon>Photobacterium</taxon>
    </lineage>
</organism>
<accession>A0ABT1N5M1</accession>
<comment type="caution">
    <text evidence="1">The sequence shown here is derived from an EMBL/GenBank/DDBJ whole genome shotgun (WGS) entry which is preliminary data.</text>
</comment>
<evidence type="ECO:0000313" key="2">
    <source>
        <dbReference type="Proteomes" id="UP001524460"/>
    </source>
</evidence>
<dbReference type="Proteomes" id="UP001524460">
    <property type="component" value="Unassembled WGS sequence"/>
</dbReference>
<protein>
    <recommendedName>
        <fullName evidence="3">Outer membrane protein beta-barrel domain-containing protein</fullName>
    </recommendedName>
</protein>
<gene>
    <name evidence="1" type="ORF">NHN17_18525</name>
</gene>
<dbReference type="EMBL" id="JANEYT010000054">
    <property type="protein sequence ID" value="MCQ1060045.1"/>
    <property type="molecule type" value="Genomic_DNA"/>
</dbReference>
<sequence length="70" mass="7720">MKCCSHLQDTILIIFLLIIYPASVSAETDYFVGGGVGYQNDRLDGASSTNGEDAFVQLKNRKYPASCYYS</sequence>
<keyword evidence="2" id="KW-1185">Reference proteome</keyword>
<evidence type="ECO:0000313" key="1">
    <source>
        <dbReference type="EMBL" id="MCQ1060045.1"/>
    </source>
</evidence>
<reference evidence="1 2" key="1">
    <citation type="submission" date="2022-07" db="EMBL/GenBank/DDBJ databases">
        <title>Photobacterium pectinilyticum sp. nov., a marine bacterium isolated from surface seawater of Qingdao offshore.</title>
        <authorList>
            <person name="Wang X."/>
        </authorList>
    </citation>
    <scope>NUCLEOTIDE SEQUENCE [LARGE SCALE GENOMIC DNA]</scope>
    <source>
        <strain evidence="1 2">ZSDE20</strain>
    </source>
</reference>
<dbReference type="RefSeq" id="WP_255044133.1">
    <property type="nucleotide sequence ID" value="NZ_JANEYT010000054.1"/>
</dbReference>
<name>A0ABT1N5M1_9GAMM</name>
<evidence type="ECO:0008006" key="3">
    <source>
        <dbReference type="Google" id="ProtNLM"/>
    </source>
</evidence>
<proteinExistence type="predicted"/>